<gene>
    <name evidence="3" type="ORF">KDL01_00550</name>
</gene>
<protein>
    <submittedName>
        <fullName evidence="3">DUF4111 domain-containing protein</fullName>
    </submittedName>
</protein>
<proteinExistence type="predicted"/>
<keyword evidence="1" id="KW-0808">Transferase</keyword>
<organism evidence="3 4">
    <name type="scientific">Actinospica durhamensis</name>
    <dbReference type="NCBI Taxonomy" id="1508375"/>
    <lineage>
        <taxon>Bacteria</taxon>
        <taxon>Bacillati</taxon>
        <taxon>Actinomycetota</taxon>
        <taxon>Actinomycetes</taxon>
        <taxon>Catenulisporales</taxon>
        <taxon>Actinospicaceae</taxon>
        <taxon>Actinospica</taxon>
    </lineage>
</organism>
<evidence type="ECO:0000313" key="4">
    <source>
        <dbReference type="Proteomes" id="UP000675781"/>
    </source>
</evidence>
<name>A0A941EFJ3_9ACTN</name>
<dbReference type="Proteomes" id="UP000675781">
    <property type="component" value="Unassembled WGS sequence"/>
</dbReference>
<feature type="domain" description="Adenylyltransferase AadA C-terminal" evidence="2">
    <location>
        <begin position="143"/>
        <end position="222"/>
    </location>
</feature>
<dbReference type="GO" id="GO:0016740">
    <property type="term" value="F:transferase activity"/>
    <property type="evidence" value="ECO:0007669"/>
    <property type="project" value="UniProtKB-KW"/>
</dbReference>
<evidence type="ECO:0000313" key="3">
    <source>
        <dbReference type="EMBL" id="MBR7831725.1"/>
    </source>
</evidence>
<evidence type="ECO:0000259" key="2">
    <source>
        <dbReference type="Pfam" id="PF13427"/>
    </source>
</evidence>
<dbReference type="RefSeq" id="WP_212526260.1">
    <property type="nucleotide sequence ID" value="NZ_JAGSOG010000002.1"/>
</dbReference>
<reference evidence="3" key="1">
    <citation type="submission" date="2021-04" db="EMBL/GenBank/DDBJ databases">
        <title>Genome based classification of Actinospica acidithermotolerans sp. nov., an actinobacterium isolated from an Indonesian hot spring.</title>
        <authorList>
            <person name="Kusuma A.B."/>
            <person name="Putra K.E."/>
            <person name="Nafisah S."/>
            <person name="Loh J."/>
            <person name="Nouioui I."/>
            <person name="Goodfellow M."/>
        </authorList>
    </citation>
    <scope>NUCLEOTIDE SEQUENCE</scope>
    <source>
        <strain evidence="3">CSCA 57</strain>
    </source>
</reference>
<keyword evidence="4" id="KW-1185">Reference proteome</keyword>
<sequence length="257" mass="28501">MFTAFEDLDTLLNDLIGSVRAILGDTFVGAYLQGSFALGAADLLSDCDFIIATTVPPGGTAEAQLRRLHDEIPTRPGHWPKDMEGSYADITSLRNADGLGTPWLFSNHGSRDLVWDTHCNTLHTRWILRHHGITLAGPPIADLIDAVDPEAMRASMRAALPEVMAGLRTWARFDMAWTQRYTVTEYCRVLYTLRTGKIASKRRALEWASEHLDPHWRPLLAQVIEDRALGWVPAEPPRPGSLDATYAFAAYAESFAG</sequence>
<evidence type="ECO:0000256" key="1">
    <source>
        <dbReference type="ARBA" id="ARBA00022679"/>
    </source>
</evidence>
<dbReference type="AlphaFoldDB" id="A0A941EFJ3"/>
<accession>A0A941EFJ3</accession>
<dbReference type="InterPro" id="IPR025184">
    <property type="entry name" value="AadA_C"/>
</dbReference>
<comment type="caution">
    <text evidence="3">The sequence shown here is derived from an EMBL/GenBank/DDBJ whole genome shotgun (WGS) entry which is preliminary data.</text>
</comment>
<dbReference type="Pfam" id="PF13427">
    <property type="entry name" value="AadA_C"/>
    <property type="match status" value="1"/>
</dbReference>
<dbReference type="EMBL" id="JAGSOG010000002">
    <property type="protein sequence ID" value="MBR7831725.1"/>
    <property type="molecule type" value="Genomic_DNA"/>
</dbReference>